<feature type="signal peptide" evidence="1">
    <location>
        <begin position="1"/>
        <end position="23"/>
    </location>
</feature>
<reference evidence="2 3" key="1">
    <citation type="submission" date="2023-10" db="EMBL/GenBank/DDBJ databases">
        <title>Genome analysis of psychrotrophic aerobic bacterium Aeromonas allosaccharophila BIM B-1809 isolated from infected fish.</title>
        <authorList>
            <person name="Leanovich S.I."/>
            <person name="Sidarenka A.V."/>
            <person name="Akhremchuk A.E."/>
            <person name="Sikolenko M.A."/>
            <person name="Valentovich L.N."/>
        </authorList>
    </citation>
    <scope>NUCLEOTIDE SEQUENCE [LARGE SCALE GENOMIC DNA]</scope>
    <source>
        <strain evidence="2 3">BIM B-1809</strain>
    </source>
</reference>
<feature type="chain" id="PRO_5046763078" description="Fimbrial-type adhesion domain-containing protein" evidence="1">
    <location>
        <begin position="24"/>
        <end position="401"/>
    </location>
</feature>
<keyword evidence="1" id="KW-0732">Signal</keyword>
<proteinExistence type="predicted"/>
<evidence type="ECO:0008006" key="4">
    <source>
        <dbReference type="Google" id="ProtNLM"/>
    </source>
</evidence>
<name>A0ABZ0FDI3_9GAMM</name>
<sequence length="401" mass="44429">MLLKFILRCLYVAMCIFCLSANAATVDVTAEYKSAVYEDARGTFKSTTACKNQLPGATINQCSGQITSLDSLLFSFKTTINRVVIKDFKDKKDAFVFLGLSGKKIMTIKSGNGKEFPVDVIPEQLGADWETGIKYDDGAKDVYNSMAKPSGGCKYVNGNNGFYPDRISRWVLLWGNLAGKSCYTEKSAKPYDGVYTINMVMFGFKIKPPSPLEMPNGTYSGSLTLSMGKDGDISLGDGVYSDNQLVINLTLSVRHQLKVLFPLKEQHLDLQPGGGWANWIHRNNRETPASLTATLATRIWASAPYNVRLKCQYINNEGNSCLIKNQRANHSVPVDVYATGMYGNIYITYPNKDEIIYGHSILSGDERPFKFEIKGTQVLEMMKHPGGRYKGDITIIIEAAI</sequence>
<protein>
    <recommendedName>
        <fullName evidence="4">Fimbrial-type adhesion domain-containing protein</fullName>
    </recommendedName>
</protein>
<evidence type="ECO:0000313" key="3">
    <source>
        <dbReference type="Proteomes" id="UP001302667"/>
    </source>
</evidence>
<gene>
    <name evidence="2" type="ORF">RY972_06235</name>
</gene>
<evidence type="ECO:0000256" key="1">
    <source>
        <dbReference type="SAM" id="SignalP"/>
    </source>
</evidence>
<dbReference type="RefSeq" id="WP_317103701.1">
    <property type="nucleotide sequence ID" value="NZ_CP136584.1"/>
</dbReference>
<organism evidence="2 3">
    <name type="scientific">Aeromonas allosaccharophila</name>
    <dbReference type="NCBI Taxonomy" id="656"/>
    <lineage>
        <taxon>Bacteria</taxon>
        <taxon>Pseudomonadati</taxon>
        <taxon>Pseudomonadota</taxon>
        <taxon>Gammaproteobacteria</taxon>
        <taxon>Aeromonadales</taxon>
        <taxon>Aeromonadaceae</taxon>
        <taxon>Aeromonas</taxon>
    </lineage>
</organism>
<dbReference type="Proteomes" id="UP001302667">
    <property type="component" value="Chromosome"/>
</dbReference>
<accession>A0ABZ0FDI3</accession>
<dbReference type="EMBL" id="CP136584">
    <property type="protein sequence ID" value="WOE67662.1"/>
    <property type="molecule type" value="Genomic_DNA"/>
</dbReference>
<keyword evidence="3" id="KW-1185">Reference proteome</keyword>
<evidence type="ECO:0000313" key="2">
    <source>
        <dbReference type="EMBL" id="WOE67662.1"/>
    </source>
</evidence>